<dbReference type="InterPro" id="IPR013785">
    <property type="entry name" value="Aldolase_TIM"/>
</dbReference>
<accession>A0A0S2TI11</accession>
<dbReference type="InterPro" id="IPR051690">
    <property type="entry name" value="PseI-like"/>
</dbReference>
<feature type="domain" description="AFP-like" evidence="1">
    <location>
        <begin position="291"/>
        <end position="336"/>
    </location>
</feature>
<organism evidence="2 3">
    <name type="scientific">Candidatus Tenderia electrophaga</name>
    <dbReference type="NCBI Taxonomy" id="1748243"/>
    <lineage>
        <taxon>Bacteria</taxon>
        <taxon>Pseudomonadati</taxon>
        <taxon>Pseudomonadota</taxon>
        <taxon>Gammaproteobacteria</taxon>
        <taxon>Candidatus Tenderiales</taxon>
        <taxon>Candidatus Tenderiaceae</taxon>
        <taxon>Candidatus Tenderia</taxon>
    </lineage>
</organism>
<protein>
    <recommendedName>
        <fullName evidence="1">AFP-like domain-containing protein</fullName>
    </recommendedName>
</protein>
<evidence type="ECO:0000313" key="2">
    <source>
        <dbReference type="EMBL" id="ALP54789.1"/>
    </source>
</evidence>
<dbReference type="InterPro" id="IPR006190">
    <property type="entry name" value="SAF_AFP_Neu5Ac"/>
</dbReference>
<reference evidence="2" key="1">
    <citation type="submission" date="2015-10" db="EMBL/GenBank/DDBJ databases">
        <title>Description of Candidatus Tenderia electrophaga gen. nov, sp. nov., an Uncultivated Electroautotroph from a Biocathode Enrichment.</title>
        <authorList>
            <person name="Eddie B.J."/>
            <person name="Malanoski A.P."/>
            <person name="Wang Z."/>
            <person name="Hall R.J."/>
            <person name="Oh S.D."/>
            <person name="Heiner C."/>
            <person name="Lin B."/>
            <person name="Strycharz-Glaven S.M."/>
        </authorList>
    </citation>
    <scope>NUCLEOTIDE SEQUENCE [LARGE SCALE GENOMIC DNA]</scope>
    <source>
        <strain evidence="2">NRL1</strain>
    </source>
</reference>
<name>A0A0S2TI11_9GAMM</name>
<dbReference type="InterPro" id="IPR013132">
    <property type="entry name" value="PseI/NeuA/B-like_N"/>
</dbReference>
<dbReference type="GO" id="GO:0047444">
    <property type="term" value="F:N-acylneuraminate-9-phosphate synthase activity"/>
    <property type="evidence" value="ECO:0007669"/>
    <property type="project" value="TreeGrafter"/>
</dbReference>
<dbReference type="Pfam" id="PF03102">
    <property type="entry name" value="NeuB"/>
    <property type="match status" value="1"/>
</dbReference>
<dbReference type="SUPFAM" id="SSF51569">
    <property type="entry name" value="Aldolase"/>
    <property type="match status" value="1"/>
</dbReference>
<evidence type="ECO:0000259" key="1">
    <source>
        <dbReference type="PROSITE" id="PS50844"/>
    </source>
</evidence>
<proteinExistence type="predicted"/>
<dbReference type="GO" id="GO:0016051">
    <property type="term" value="P:carbohydrate biosynthetic process"/>
    <property type="evidence" value="ECO:0007669"/>
    <property type="project" value="InterPro"/>
</dbReference>
<dbReference type="InterPro" id="IPR036732">
    <property type="entry name" value="AFP_Neu5c_C_sf"/>
</dbReference>
<dbReference type="CDD" id="cd11615">
    <property type="entry name" value="SAF_NeuB_like"/>
    <property type="match status" value="1"/>
</dbReference>
<gene>
    <name evidence="2" type="ORF">Tel_08595</name>
</gene>
<dbReference type="InterPro" id="IPR057736">
    <property type="entry name" value="SAF_PseI/NeuA/NeuB"/>
</dbReference>
<dbReference type="PANTHER" id="PTHR42966">
    <property type="entry name" value="N-ACETYLNEURAMINATE SYNTHASE"/>
    <property type="match status" value="1"/>
</dbReference>
<dbReference type="Gene3D" id="3.90.1210.10">
    <property type="entry name" value="Antifreeze-like/N-acetylneuraminic acid synthase C-terminal domain"/>
    <property type="match status" value="1"/>
</dbReference>
<evidence type="ECO:0000313" key="3">
    <source>
        <dbReference type="Proteomes" id="UP000055136"/>
    </source>
</evidence>
<dbReference type="PANTHER" id="PTHR42966:SF1">
    <property type="entry name" value="SIALIC ACID SYNTHASE"/>
    <property type="match status" value="1"/>
</dbReference>
<dbReference type="AlphaFoldDB" id="A0A0S2TI11"/>
<keyword evidence="3" id="KW-1185">Reference proteome</keyword>
<dbReference type="STRING" id="1748243.Tel_08595"/>
<dbReference type="Proteomes" id="UP000055136">
    <property type="component" value="Chromosome"/>
</dbReference>
<dbReference type="KEGG" id="tee:Tel_08595"/>
<dbReference type="EMBL" id="CP013099">
    <property type="protein sequence ID" value="ALP54789.1"/>
    <property type="molecule type" value="Genomic_DNA"/>
</dbReference>
<dbReference type="SUPFAM" id="SSF51269">
    <property type="entry name" value="AFP III-like domain"/>
    <property type="match status" value="1"/>
</dbReference>
<dbReference type="PROSITE" id="PS50844">
    <property type="entry name" value="AFP_LIKE"/>
    <property type="match status" value="1"/>
</dbReference>
<sequence length="350" mass="39326">MYSFLSRELKSSPWEGAVGPLLIAEIGGNHEGDFNLAKHMANLAISCGADSVKFQLYRGNTLVSPVESADRNRHFKKFELTKNQHIYLAEMCRDASVSYSASVWDLDMLDWIDPYLEFYKIGSGDMTAWPILAEFARRGKPILLSTGLSTMEEILQTVEFLKRINPRYSEPNMLCILQCTSMYPIPDEDANLRVMDSLRDVARASVGYSDHTIGMDALLAAAAMGARVLEFHFTDDREGKSFRDHKVSLTPDEVQNLKSQIKRIIALRGDGVKLPQPSELANEHEVSFRRGVFIQRPMKAGELIKEDDLVFLRPAHGTDARDAEMLIGCKVLRDIEPFKAIESGVDYSNS</sequence>
<dbReference type="Gene3D" id="3.20.20.70">
    <property type="entry name" value="Aldolase class I"/>
    <property type="match status" value="1"/>
</dbReference>